<dbReference type="AlphaFoldDB" id="A0A4Y2II27"/>
<sequence length="113" mass="13354">MFRPRCLDGSSRVEMILMRIYWRAKSESHRKLLSSPYNCREFQHDRVYRLDTVCELTHVKIVQNAPRGRPLGTVELAHSRNCDKSLSSVLCAQGLERLQYCTLYRCLYDLTWL</sequence>
<protein>
    <submittedName>
        <fullName evidence="1">Uncharacterized protein</fullName>
    </submittedName>
</protein>
<comment type="caution">
    <text evidence="1">The sequence shown here is derived from an EMBL/GenBank/DDBJ whole genome shotgun (WGS) entry which is preliminary data.</text>
</comment>
<gene>
    <name evidence="1" type="ORF">AVEN_65456_1</name>
</gene>
<evidence type="ECO:0000313" key="1">
    <source>
        <dbReference type="EMBL" id="GBM77423.1"/>
    </source>
</evidence>
<reference evidence="1 2" key="1">
    <citation type="journal article" date="2019" name="Sci. Rep.">
        <title>Orb-weaving spider Araneus ventricosus genome elucidates the spidroin gene catalogue.</title>
        <authorList>
            <person name="Kono N."/>
            <person name="Nakamura H."/>
            <person name="Ohtoshi R."/>
            <person name="Moran D.A.P."/>
            <person name="Shinohara A."/>
            <person name="Yoshida Y."/>
            <person name="Fujiwara M."/>
            <person name="Mori M."/>
            <person name="Tomita M."/>
            <person name="Arakawa K."/>
        </authorList>
    </citation>
    <scope>NUCLEOTIDE SEQUENCE [LARGE SCALE GENOMIC DNA]</scope>
</reference>
<dbReference type="Proteomes" id="UP000499080">
    <property type="component" value="Unassembled WGS sequence"/>
</dbReference>
<keyword evidence="2" id="KW-1185">Reference proteome</keyword>
<proteinExistence type="predicted"/>
<evidence type="ECO:0000313" key="2">
    <source>
        <dbReference type="Proteomes" id="UP000499080"/>
    </source>
</evidence>
<accession>A0A4Y2II27</accession>
<organism evidence="1 2">
    <name type="scientific">Araneus ventricosus</name>
    <name type="common">Orbweaver spider</name>
    <name type="synonym">Epeira ventricosa</name>
    <dbReference type="NCBI Taxonomy" id="182803"/>
    <lineage>
        <taxon>Eukaryota</taxon>
        <taxon>Metazoa</taxon>
        <taxon>Ecdysozoa</taxon>
        <taxon>Arthropoda</taxon>
        <taxon>Chelicerata</taxon>
        <taxon>Arachnida</taxon>
        <taxon>Araneae</taxon>
        <taxon>Araneomorphae</taxon>
        <taxon>Entelegynae</taxon>
        <taxon>Araneoidea</taxon>
        <taxon>Araneidae</taxon>
        <taxon>Araneus</taxon>
    </lineage>
</organism>
<name>A0A4Y2II27_ARAVE</name>
<dbReference type="EMBL" id="BGPR01002688">
    <property type="protein sequence ID" value="GBM77423.1"/>
    <property type="molecule type" value="Genomic_DNA"/>
</dbReference>